<dbReference type="FunFam" id="3.90.1100.10:FF:000015">
    <property type="entry name" value="DNA-directed RNA polymerase subunit beta"/>
    <property type="match status" value="1"/>
</dbReference>
<keyword evidence="3 8" id="KW-0240">DNA-directed RNA polymerase</keyword>
<feature type="domain" description="RNA polymerase beta subunit protrusion" evidence="7">
    <location>
        <begin position="23"/>
        <end position="167"/>
    </location>
</feature>
<evidence type="ECO:0000256" key="2">
    <source>
        <dbReference type="ARBA" id="ARBA00012418"/>
    </source>
</evidence>
<dbReference type="EC" id="2.7.7.6" evidence="2"/>
<name>A0AAD7PT84_QUISA</name>
<sequence length="211" mass="24001">MVFDSFGEMTVAPGYDPSKKGEGKWRYASVKFGKVSLEKPTFLGGEGKAYNMLPRHARLQKMAYSSRMKVNVHVQVYTLQLVKSDKFKTGTKQYLDRNIINEDDRDIFIGRIPVMVNSDLCWMKEVGKGYCDFDHGGYFWIKGAEKDTLPSRQPPGQLLDAALGKGFACGGLMRHATPFSTLSVDAIMDHLHRYYRLDLISIKSWIFKRGK</sequence>
<comment type="caution">
    <text evidence="8">The sequence shown here is derived from an EMBL/GenBank/DDBJ whole genome shotgun (WGS) entry which is preliminary data.</text>
</comment>
<keyword evidence="9" id="KW-1185">Reference proteome</keyword>
<evidence type="ECO:0000256" key="6">
    <source>
        <dbReference type="ARBA" id="ARBA00023163"/>
    </source>
</evidence>
<organism evidence="8 9">
    <name type="scientific">Quillaja saponaria</name>
    <name type="common">Soap bark tree</name>
    <dbReference type="NCBI Taxonomy" id="32244"/>
    <lineage>
        <taxon>Eukaryota</taxon>
        <taxon>Viridiplantae</taxon>
        <taxon>Streptophyta</taxon>
        <taxon>Embryophyta</taxon>
        <taxon>Tracheophyta</taxon>
        <taxon>Spermatophyta</taxon>
        <taxon>Magnoliopsida</taxon>
        <taxon>eudicotyledons</taxon>
        <taxon>Gunneridae</taxon>
        <taxon>Pentapetalae</taxon>
        <taxon>rosids</taxon>
        <taxon>fabids</taxon>
        <taxon>Fabales</taxon>
        <taxon>Quillajaceae</taxon>
        <taxon>Quillaja</taxon>
    </lineage>
</organism>
<dbReference type="GO" id="GO:0003677">
    <property type="term" value="F:DNA binding"/>
    <property type="evidence" value="ECO:0007669"/>
    <property type="project" value="InterPro"/>
</dbReference>
<evidence type="ECO:0000256" key="5">
    <source>
        <dbReference type="ARBA" id="ARBA00022695"/>
    </source>
</evidence>
<keyword evidence="4" id="KW-0808">Transferase</keyword>
<comment type="similarity">
    <text evidence="1">Belongs to the RNA polymerase beta chain family.</text>
</comment>
<dbReference type="Gene3D" id="3.90.1100.10">
    <property type="match status" value="1"/>
</dbReference>
<evidence type="ECO:0000259" key="7">
    <source>
        <dbReference type="Pfam" id="PF04563"/>
    </source>
</evidence>
<evidence type="ECO:0000313" key="8">
    <source>
        <dbReference type="EMBL" id="KAJ7966269.1"/>
    </source>
</evidence>
<dbReference type="KEGG" id="qsa:O6P43_015766"/>
<gene>
    <name evidence="8" type="ORF">O6P43_015766</name>
</gene>
<dbReference type="AlphaFoldDB" id="A0AAD7PT84"/>
<dbReference type="GO" id="GO:0000428">
    <property type="term" value="C:DNA-directed RNA polymerase complex"/>
    <property type="evidence" value="ECO:0007669"/>
    <property type="project" value="UniProtKB-KW"/>
</dbReference>
<dbReference type="InterPro" id="IPR007644">
    <property type="entry name" value="RNA_pol_bsu_protrusion"/>
</dbReference>
<dbReference type="InterPro" id="IPR015712">
    <property type="entry name" value="DNA-dir_RNA_pol_su2"/>
</dbReference>
<dbReference type="Proteomes" id="UP001163823">
    <property type="component" value="Chromosome 6"/>
</dbReference>
<evidence type="ECO:0000256" key="1">
    <source>
        <dbReference type="ARBA" id="ARBA00006835"/>
    </source>
</evidence>
<evidence type="ECO:0000256" key="3">
    <source>
        <dbReference type="ARBA" id="ARBA00022478"/>
    </source>
</evidence>
<dbReference type="PANTHER" id="PTHR20856">
    <property type="entry name" value="DNA-DIRECTED RNA POLYMERASE I SUBUNIT 2"/>
    <property type="match status" value="1"/>
</dbReference>
<protein>
    <recommendedName>
        <fullName evidence="2">DNA-directed RNA polymerase</fullName>
        <ecNumber evidence="2">2.7.7.6</ecNumber>
    </recommendedName>
</protein>
<dbReference type="Pfam" id="PF04563">
    <property type="entry name" value="RNA_pol_Rpb2_1"/>
    <property type="match status" value="1"/>
</dbReference>
<accession>A0AAD7PT84</accession>
<dbReference type="GO" id="GO:0006351">
    <property type="term" value="P:DNA-templated transcription"/>
    <property type="evidence" value="ECO:0007669"/>
    <property type="project" value="InterPro"/>
</dbReference>
<evidence type="ECO:0000256" key="4">
    <source>
        <dbReference type="ARBA" id="ARBA00022679"/>
    </source>
</evidence>
<keyword evidence="6" id="KW-0804">Transcription</keyword>
<dbReference type="SUPFAM" id="SSF64484">
    <property type="entry name" value="beta and beta-prime subunits of DNA dependent RNA-polymerase"/>
    <property type="match status" value="1"/>
</dbReference>
<keyword evidence="5" id="KW-0548">Nucleotidyltransferase</keyword>
<proteinExistence type="inferred from homology"/>
<dbReference type="GO" id="GO:0003899">
    <property type="term" value="F:DNA-directed RNA polymerase activity"/>
    <property type="evidence" value="ECO:0007669"/>
    <property type="project" value="UniProtKB-EC"/>
</dbReference>
<dbReference type="GO" id="GO:0032549">
    <property type="term" value="F:ribonucleoside binding"/>
    <property type="evidence" value="ECO:0007669"/>
    <property type="project" value="InterPro"/>
</dbReference>
<evidence type="ECO:0000313" key="9">
    <source>
        <dbReference type="Proteomes" id="UP001163823"/>
    </source>
</evidence>
<reference evidence="8" key="1">
    <citation type="journal article" date="2023" name="Science">
        <title>Elucidation of the pathway for biosynthesis of saponin adjuvants from the soapbark tree.</title>
        <authorList>
            <person name="Reed J."/>
            <person name="Orme A."/>
            <person name="El-Demerdash A."/>
            <person name="Owen C."/>
            <person name="Martin L.B.B."/>
            <person name="Misra R.C."/>
            <person name="Kikuchi S."/>
            <person name="Rejzek M."/>
            <person name="Martin A.C."/>
            <person name="Harkess A."/>
            <person name="Leebens-Mack J."/>
            <person name="Louveau T."/>
            <person name="Stephenson M.J."/>
            <person name="Osbourn A."/>
        </authorList>
    </citation>
    <scope>NUCLEOTIDE SEQUENCE</scope>
    <source>
        <strain evidence="8">S10</strain>
    </source>
</reference>
<dbReference type="EMBL" id="JARAOO010000006">
    <property type="protein sequence ID" value="KAJ7966269.1"/>
    <property type="molecule type" value="Genomic_DNA"/>
</dbReference>